<proteinExistence type="inferred from homology"/>
<dbReference type="EMBL" id="CAJOBD010008270">
    <property type="protein sequence ID" value="CAF4108565.1"/>
    <property type="molecule type" value="Genomic_DNA"/>
</dbReference>
<keyword evidence="8" id="KW-0503">Monooxygenase</keyword>
<evidence type="ECO:0000256" key="4">
    <source>
        <dbReference type="ARBA" id="ARBA00023002"/>
    </source>
</evidence>
<sequence>MNAVLFLNAGFETTSLNLAYSTYVLAKHPNIQTKLQTEIDEYWNDEEEIDYDIINDMKYLDMFIREVLRIHSITHRVFSRECSQSTIISGYPIEKGSIIQADISSIHHSIDLWGPEDPNEFVPERHMIKRHPLAYMSFGVGPRNCVGMRFALMELKIALTNILHRYTILPGEKLEQGMKRQESTTLPPDAIYIRIEKRSK</sequence>
<keyword evidence="3 7" id="KW-0479">Metal-binding</keyword>
<dbReference type="InterPro" id="IPR017972">
    <property type="entry name" value="Cyt_P450_CS"/>
</dbReference>
<dbReference type="EMBL" id="CAJNOT010000720">
    <property type="protein sequence ID" value="CAF1064142.1"/>
    <property type="molecule type" value="Genomic_DNA"/>
</dbReference>
<dbReference type="PRINTS" id="PR00385">
    <property type="entry name" value="P450"/>
</dbReference>
<evidence type="ECO:0000256" key="3">
    <source>
        <dbReference type="ARBA" id="ARBA00022723"/>
    </source>
</evidence>
<reference evidence="9" key="1">
    <citation type="submission" date="2021-02" db="EMBL/GenBank/DDBJ databases">
        <authorList>
            <person name="Nowell W R."/>
        </authorList>
    </citation>
    <scope>NUCLEOTIDE SEQUENCE</scope>
</reference>
<dbReference type="GO" id="GO:0008395">
    <property type="term" value="F:steroid hydroxylase activity"/>
    <property type="evidence" value="ECO:0007669"/>
    <property type="project" value="TreeGrafter"/>
</dbReference>
<comment type="cofactor">
    <cofactor evidence="7">
        <name>heme</name>
        <dbReference type="ChEBI" id="CHEBI:30413"/>
    </cofactor>
</comment>
<evidence type="ECO:0000313" key="11">
    <source>
        <dbReference type="Proteomes" id="UP000663864"/>
    </source>
</evidence>
<dbReference type="AlphaFoldDB" id="A0A814LJG4"/>
<dbReference type="Proteomes" id="UP000663836">
    <property type="component" value="Unassembled WGS sequence"/>
</dbReference>
<evidence type="ECO:0000256" key="5">
    <source>
        <dbReference type="ARBA" id="ARBA00023004"/>
    </source>
</evidence>
<dbReference type="GO" id="GO:0005506">
    <property type="term" value="F:iron ion binding"/>
    <property type="evidence" value="ECO:0007669"/>
    <property type="project" value="InterPro"/>
</dbReference>
<dbReference type="InterPro" id="IPR002401">
    <property type="entry name" value="Cyt_P450_E_grp-I"/>
</dbReference>
<evidence type="ECO:0000256" key="2">
    <source>
        <dbReference type="ARBA" id="ARBA00022617"/>
    </source>
</evidence>
<comment type="similarity">
    <text evidence="1 8">Belongs to the cytochrome P450 family.</text>
</comment>
<dbReference type="InterPro" id="IPR036396">
    <property type="entry name" value="Cyt_P450_sf"/>
</dbReference>
<evidence type="ECO:0008006" key="12">
    <source>
        <dbReference type="Google" id="ProtNLM"/>
    </source>
</evidence>
<dbReference type="Pfam" id="PF00067">
    <property type="entry name" value="p450"/>
    <property type="match status" value="1"/>
</dbReference>
<dbReference type="Proteomes" id="UP000663864">
    <property type="component" value="Unassembled WGS sequence"/>
</dbReference>
<organism evidence="9 11">
    <name type="scientific">Rotaria sordida</name>
    <dbReference type="NCBI Taxonomy" id="392033"/>
    <lineage>
        <taxon>Eukaryota</taxon>
        <taxon>Metazoa</taxon>
        <taxon>Spiralia</taxon>
        <taxon>Gnathifera</taxon>
        <taxon>Rotifera</taxon>
        <taxon>Eurotatoria</taxon>
        <taxon>Bdelloidea</taxon>
        <taxon>Philodinida</taxon>
        <taxon>Philodinidae</taxon>
        <taxon>Rotaria</taxon>
    </lineage>
</organism>
<dbReference type="InterPro" id="IPR050705">
    <property type="entry name" value="Cytochrome_P450_3A"/>
</dbReference>
<evidence type="ECO:0000256" key="7">
    <source>
        <dbReference type="PIRSR" id="PIRSR602401-1"/>
    </source>
</evidence>
<dbReference type="PRINTS" id="PR00463">
    <property type="entry name" value="EP450I"/>
</dbReference>
<keyword evidence="2 7" id="KW-0349">Heme</keyword>
<evidence type="ECO:0000256" key="6">
    <source>
        <dbReference type="ARBA" id="ARBA00043906"/>
    </source>
</evidence>
<evidence type="ECO:0000313" key="10">
    <source>
        <dbReference type="EMBL" id="CAF4108565.1"/>
    </source>
</evidence>
<evidence type="ECO:0000256" key="8">
    <source>
        <dbReference type="RuleBase" id="RU000461"/>
    </source>
</evidence>
<dbReference type="PANTHER" id="PTHR24302:SF15">
    <property type="entry name" value="FATTY-ACID PEROXYGENASE"/>
    <property type="match status" value="1"/>
</dbReference>
<dbReference type="SUPFAM" id="SSF48264">
    <property type="entry name" value="Cytochrome P450"/>
    <property type="match status" value="1"/>
</dbReference>
<comment type="caution">
    <text evidence="9">The sequence shown here is derived from an EMBL/GenBank/DDBJ whole genome shotgun (WGS) entry which is preliminary data.</text>
</comment>
<comment type="function">
    <text evidence="6">Cytochromes P450 are a group of heme-thiolate monooxygenases. They oxidize a variety of structurally unrelated compounds, including steroids, fatty acids, and xenobiotics.</text>
</comment>
<evidence type="ECO:0000313" key="9">
    <source>
        <dbReference type="EMBL" id="CAF1064142.1"/>
    </source>
</evidence>
<dbReference type="InterPro" id="IPR001128">
    <property type="entry name" value="Cyt_P450"/>
</dbReference>
<protein>
    <recommendedName>
        <fullName evidence="12">Cytochrome P450</fullName>
    </recommendedName>
</protein>
<feature type="binding site" description="axial binding residue" evidence="7">
    <location>
        <position position="145"/>
    </location>
    <ligand>
        <name>heme</name>
        <dbReference type="ChEBI" id="CHEBI:30413"/>
    </ligand>
    <ligandPart>
        <name>Fe</name>
        <dbReference type="ChEBI" id="CHEBI:18248"/>
    </ligandPart>
</feature>
<dbReference type="GO" id="GO:0020037">
    <property type="term" value="F:heme binding"/>
    <property type="evidence" value="ECO:0007669"/>
    <property type="project" value="InterPro"/>
</dbReference>
<keyword evidence="4 8" id="KW-0560">Oxidoreductase</keyword>
<evidence type="ECO:0000256" key="1">
    <source>
        <dbReference type="ARBA" id="ARBA00010617"/>
    </source>
</evidence>
<dbReference type="PANTHER" id="PTHR24302">
    <property type="entry name" value="CYTOCHROME P450 FAMILY 3"/>
    <property type="match status" value="1"/>
</dbReference>
<accession>A0A814LJG4</accession>
<dbReference type="PROSITE" id="PS00086">
    <property type="entry name" value="CYTOCHROME_P450"/>
    <property type="match status" value="1"/>
</dbReference>
<keyword evidence="5 7" id="KW-0408">Iron</keyword>
<gene>
    <name evidence="10" type="ORF">JBS370_LOCUS32084</name>
    <name evidence="9" type="ORF">ZHD862_LOCUS15717</name>
</gene>
<dbReference type="Gene3D" id="1.10.630.10">
    <property type="entry name" value="Cytochrome P450"/>
    <property type="match status" value="1"/>
</dbReference>
<dbReference type="GO" id="GO:0016705">
    <property type="term" value="F:oxidoreductase activity, acting on paired donors, with incorporation or reduction of molecular oxygen"/>
    <property type="evidence" value="ECO:0007669"/>
    <property type="project" value="InterPro"/>
</dbReference>
<name>A0A814LJG4_9BILA</name>